<name>A0ABZ2L5Z4_9BACT</name>
<dbReference type="SUPFAM" id="SSF55729">
    <property type="entry name" value="Acyl-CoA N-acyltransferases (Nat)"/>
    <property type="match status" value="1"/>
</dbReference>
<dbReference type="Pfam" id="PF13302">
    <property type="entry name" value="Acetyltransf_3"/>
    <property type="match status" value="1"/>
</dbReference>
<evidence type="ECO:0000313" key="3">
    <source>
        <dbReference type="Proteomes" id="UP001374803"/>
    </source>
</evidence>
<feature type="domain" description="N-acetyltransferase" evidence="1">
    <location>
        <begin position="16"/>
        <end position="169"/>
    </location>
</feature>
<evidence type="ECO:0000259" key="1">
    <source>
        <dbReference type="PROSITE" id="PS51186"/>
    </source>
</evidence>
<accession>A0ABZ2L5Z4</accession>
<dbReference type="RefSeq" id="WP_394835012.1">
    <property type="nucleotide sequence ID" value="NZ_CP089929.1"/>
</dbReference>
<keyword evidence="3" id="KW-1185">Reference proteome</keyword>
<evidence type="ECO:0000313" key="2">
    <source>
        <dbReference type="EMBL" id="WXB05368.1"/>
    </source>
</evidence>
<dbReference type="InterPro" id="IPR016181">
    <property type="entry name" value="Acyl_CoA_acyltransferase"/>
</dbReference>
<organism evidence="2 3">
    <name type="scientific">Pendulispora rubella</name>
    <dbReference type="NCBI Taxonomy" id="2741070"/>
    <lineage>
        <taxon>Bacteria</taxon>
        <taxon>Pseudomonadati</taxon>
        <taxon>Myxococcota</taxon>
        <taxon>Myxococcia</taxon>
        <taxon>Myxococcales</taxon>
        <taxon>Sorangiineae</taxon>
        <taxon>Pendulisporaceae</taxon>
        <taxon>Pendulispora</taxon>
    </lineage>
</organism>
<dbReference type="PROSITE" id="PS51186">
    <property type="entry name" value="GNAT"/>
    <property type="match status" value="1"/>
</dbReference>
<dbReference type="Gene3D" id="3.40.630.30">
    <property type="match status" value="1"/>
</dbReference>
<gene>
    <name evidence="2" type="ORF">LVJ94_51790</name>
</gene>
<proteinExistence type="predicted"/>
<reference evidence="2" key="1">
    <citation type="submission" date="2021-12" db="EMBL/GenBank/DDBJ databases">
        <title>Discovery of the Pendulisporaceae a myxobacterial family with distinct sporulation behavior and unique specialized metabolism.</title>
        <authorList>
            <person name="Garcia R."/>
            <person name="Popoff A."/>
            <person name="Bader C.D."/>
            <person name="Loehr J."/>
            <person name="Walesch S."/>
            <person name="Walt C."/>
            <person name="Boldt J."/>
            <person name="Bunk B."/>
            <person name="Haeckl F.J.F.P.J."/>
            <person name="Gunesch A.P."/>
            <person name="Birkelbach J."/>
            <person name="Nuebel U."/>
            <person name="Pietschmann T."/>
            <person name="Bach T."/>
            <person name="Mueller R."/>
        </authorList>
    </citation>
    <scope>NUCLEOTIDE SEQUENCE</scope>
    <source>
        <strain evidence="2">MSr11367</strain>
    </source>
</reference>
<sequence length="173" mass="19432">MILRLPQSTLRPWSAADVDAVARHANDRDIWLNLRDRFPHPYTRADAEMWIAHASKNEASCFAIEVDGEAAGGLSFQPMGDVERHTAEIGYWLGKPYWGRGIATIAVVAATAYAFEHLGLERIEAGVYEWNAASTRVLVKAGYSFEGRLRRRIVKDQRIGDVLMYARLRGDVS</sequence>
<protein>
    <submittedName>
        <fullName evidence="2">GNAT family N-acetyltransferase</fullName>
    </submittedName>
</protein>
<dbReference type="EMBL" id="CP089983">
    <property type="protein sequence ID" value="WXB05368.1"/>
    <property type="molecule type" value="Genomic_DNA"/>
</dbReference>
<dbReference type="InterPro" id="IPR000182">
    <property type="entry name" value="GNAT_dom"/>
</dbReference>
<dbReference type="PANTHER" id="PTHR43328">
    <property type="entry name" value="ACETYLTRANSFERASE-RELATED"/>
    <property type="match status" value="1"/>
</dbReference>
<dbReference type="PANTHER" id="PTHR43328:SF1">
    <property type="entry name" value="N-ACETYLTRANSFERASE DOMAIN-CONTAINING PROTEIN"/>
    <property type="match status" value="1"/>
</dbReference>
<dbReference type="Proteomes" id="UP001374803">
    <property type="component" value="Chromosome"/>
</dbReference>